<sequence>MNEVKHSQQDGLYVKVTIYDIGVNALIDTGSSITVLNTQKYYAISDSLRPPLQSGGGQLRMADGGLVTPLGIAEFRIEINGKSLTHQFIIADVEAPLVLGYDFLYRHNCQINMREGQLVIDGKCLPCQRESQMQSVFKITLSEDIIVPSNSEILVTGLIEGEIVGCEEAVVEPYKSHLAHNGILVAKAVVNPSYGCIPLRMVNLSRSSIKLYKHSCAAICEPVASTFHLEVTENDNLVGKVNKITTDTTTCPQEPEHLKTLIEESRKTLSEHQQDHLRKLLCKYESVHTMETETNTIMAIRKTKARISTTDLHINDAVEEVESAAMWFAQHTDHWIADAQSKDDNLSFVMKWKQNGDAKPLWEHVSPYNSAVKTYWSQWDRIQLIDGKLYRKWIIVDTGEIRWQLILPNSQKNEILKMLHDDPCAGHLGVTRTIARVRSRFYWVGYKESVRQWCQKCEICQSRKGPKLRPRAAMKQYIVGAPLERVAMDVLGPFPKSNRGNKYILVIADYFTRWTEAFPMPEQNTETIANLFVEEFICRFGLPQQLHTDQGGQFQSKLFSELCSRMHIDKTKTTAFHPQSDGLVERFNRTIEDILSKYIIQNQRDWDDHHQLALLAYRSSVHESTGQTPNMMMMGREVQLPVDLIYGPPPKAEQETDDSPENEHIKHLLTRMWKIHDKARNHMMGASNRQKRYYDHKIQSRQYKIGDIVWLHTKTRKKGRSPKLQTNWEGPYYVIGVLSDLVYKIQNNPKAVPKIVHHDRLKPFYGGNRMVDRNL</sequence>
<dbReference type="FunFam" id="1.10.340.70:FF:000001">
    <property type="entry name" value="Retrovirus-related Pol polyprotein from transposon gypsy-like Protein"/>
    <property type="match status" value="1"/>
</dbReference>
<dbReference type="Gene3D" id="2.40.70.10">
    <property type="entry name" value="Acid Proteases"/>
    <property type="match status" value="1"/>
</dbReference>
<evidence type="ECO:0000256" key="4">
    <source>
        <dbReference type="ARBA" id="ARBA00022759"/>
    </source>
</evidence>
<keyword evidence="3" id="KW-0540">Nuclease</keyword>
<comment type="caution">
    <text evidence="9">The sequence shown here is derived from an EMBL/GenBank/DDBJ whole genome shotgun (WGS) entry which is preliminary data.</text>
</comment>
<dbReference type="Gene3D" id="1.10.340.70">
    <property type="match status" value="1"/>
</dbReference>
<dbReference type="Proteomes" id="UP001634394">
    <property type="component" value="Unassembled WGS sequence"/>
</dbReference>
<keyword evidence="6" id="KW-0695">RNA-directed DNA polymerase</keyword>
<organism evidence="9 10">
    <name type="scientific">Sinanodonta woodiana</name>
    <name type="common">Chinese pond mussel</name>
    <name type="synonym">Anodonta woodiana</name>
    <dbReference type="NCBI Taxonomy" id="1069815"/>
    <lineage>
        <taxon>Eukaryota</taxon>
        <taxon>Metazoa</taxon>
        <taxon>Spiralia</taxon>
        <taxon>Lophotrochozoa</taxon>
        <taxon>Mollusca</taxon>
        <taxon>Bivalvia</taxon>
        <taxon>Autobranchia</taxon>
        <taxon>Heteroconchia</taxon>
        <taxon>Palaeoheterodonta</taxon>
        <taxon>Unionida</taxon>
        <taxon>Unionoidea</taxon>
        <taxon>Unionidae</taxon>
        <taxon>Unioninae</taxon>
        <taxon>Sinanodonta</taxon>
    </lineage>
</organism>
<reference evidence="9 10" key="1">
    <citation type="submission" date="2024-11" db="EMBL/GenBank/DDBJ databases">
        <title>Chromosome-level genome assembly of the freshwater bivalve Anodonta woodiana.</title>
        <authorList>
            <person name="Chen X."/>
        </authorList>
    </citation>
    <scope>NUCLEOTIDE SEQUENCE [LARGE SCALE GENOMIC DNA]</scope>
    <source>
        <strain evidence="9">MN2024</strain>
        <tissue evidence="9">Gills</tissue>
    </source>
</reference>
<dbReference type="InterPro" id="IPR012337">
    <property type="entry name" value="RNaseH-like_sf"/>
</dbReference>
<dbReference type="Pfam" id="PF00665">
    <property type="entry name" value="rve"/>
    <property type="match status" value="1"/>
</dbReference>
<dbReference type="InterPro" id="IPR036397">
    <property type="entry name" value="RNaseH_sf"/>
</dbReference>
<dbReference type="PANTHER" id="PTHR37984:SF15">
    <property type="entry name" value="INTEGRASE CATALYTIC DOMAIN-CONTAINING PROTEIN"/>
    <property type="match status" value="1"/>
</dbReference>
<keyword evidence="10" id="KW-1185">Reference proteome</keyword>
<dbReference type="PROSITE" id="PS00141">
    <property type="entry name" value="ASP_PROTEASE"/>
    <property type="match status" value="1"/>
</dbReference>
<evidence type="ECO:0008006" key="11">
    <source>
        <dbReference type="Google" id="ProtNLM"/>
    </source>
</evidence>
<feature type="domain" description="Peptidase A2" evidence="7">
    <location>
        <begin position="23"/>
        <end position="103"/>
    </location>
</feature>
<evidence type="ECO:0000259" key="8">
    <source>
        <dbReference type="PROSITE" id="PS50994"/>
    </source>
</evidence>
<dbReference type="GO" id="GO:0016787">
    <property type="term" value="F:hydrolase activity"/>
    <property type="evidence" value="ECO:0007669"/>
    <property type="project" value="UniProtKB-KW"/>
</dbReference>
<evidence type="ECO:0000256" key="5">
    <source>
        <dbReference type="ARBA" id="ARBA00022801"/>
    </source>
</evidence>
<dbReference type="CDD" id="cd00303">
    <property type="entry name" value="retropepsin_like"/>
    <property type="match status" value="1"/>
</dbReference>
<keyword evidence="4" id="KW-0255">Endonuclease</keyword>
<proteinExistence type="predicted"/>
<dbReference type="Gene3D" id="3.30.420.10">
    <property type="entry name" value="Ribonuclease H-like superfamily/Ribonuclease H"/>
    <property type="match status" value="1"/>
</dbReference>
<evidence type="ECO:0000259" key="7">
    <source>
        <dbReference type="PROSITE" id="PS50175"/>
    </source>
</evidence>
<evidence type="ECO:0000256" key="3">
    <source>
        <dbReference type="ARBA" id="ARBA00022722"/>
    </source>
</evidence>
<dbReference type="GO" id="GO:0004519">
    <property type="term" value="F:endonuclease activity"/>
    <property type="evidence" value="ECO:0007669"/>
    <property type="project" value="UniProtKB-KW"/>
</dbReference>
<evidence type="ECO:0000313" key="10">
    <source>
        <dbReference type="Proteomes" id="UP001634394"/>
    </source>
</evidence>
<dbReference type="InterPro" id="IPR041588">
    <property type="entry name" value="Integrase_H2C2"/>
</dbReference>
<dbReference type="InterPro" id="IPR054465">
    <property type="entry name" value="Integrase_p58-like_C"/>
</dbReference>
<dbReference type="SUPFAM" id="SSF53098">
    <property type="entry name" value="Ribonuclease H-like"/>
    <property type="match status" value="1"/>
</dbReference>
<dbReference type="AlphaFoldDB" id="A0ABD3X1H4"/>
<dbReference type="GO" id="GO:0003964">
    <property type="term" value="F:RNA-directed DNA polymerase activity"/>
    <property type="evidence" value="ECO:0007669"/>
    <property type="project" value="UniProtKB-KW"/>
</dbReference>
<evidence type="ECO:0000256" key="2">
    <source>
        <dbReference type="ARBA" id="ARBA00022695"/>
    </source>
</evidence>
<dbReference type="SUPFAM" id="SSF50630">
    <property type="entry name" value="Acid proteases"/>
    <property type="match status" value="1"/>
</dbReference>
<gene>
    <name evidence="9" type="ORF">ACJMK2_032370</name>
</gene>
<evidence type="ECO:0000256" key="6">
    <source>
        <dbReference type="ARBA" id="ARBA00022918"/>
    </source>
</evidence>
<dbReference type="PANTHER" id="PTHR37984">
    <property type="entry name" value="PROTEIN CBG26694"/>
    <property type="match status" value="1"/>
</dbReference>
<dbReference type="PROSITE" id="PS50175">
    <property type="entry name" value="ASP_PROT_RETROV"/>
    <property type="match status" value="1"/>
</dbReference>
<keyword evidence="1" id="KW-0808">Transferase</keyword>
<feature type="domain" description="Integrase catalytic" evidence="8">
    <location>
        <begin position="478"/>
        <end position="637"/>
    </location>
</feature>
<accession>A0ABD3X1H4</accession>
<dbReference type="FunFam" id="3.30.420.10:FF:000032">
    <property type="entry name" value="Retrovirus-related Pol polyprotein from transposon 297-like Protein"/>
    <property type="match status" value="1"/>
</dbReference>
<dbReference type="Pfam" id="PF22938">
    <property type="entry name" value="Integrase_p58_C"/>
    <property type="match status" value="1"/>
</dbReference>
<evidence type="ECO:0000256" key="1">
    <source>
        <dbReference type="ARBA" id="ARBA00022679"/>
    </source>
</evidence>
<keyword evidence="2" id="KW-0548">Nucleotidyltransferase</keyword>
<dbReference type="PROSITE" id="PS50994">
    <property type="entry name" value="INTEGRASE"/>
    <property type="match status" value="1"/>
</dbReference>
<dbReference type="InterPro" id="IPR001995">
    <property type="entry name" value="Peptidase_A2_cat"/>
</dbReference>
<dbReference type="InterPro" id="IPR001969">
    <property type="entry name" value="Aspartic_peptidase_AS"/>
</dbReference>
<keyword evidence="5" id="KW-0378">Hydrolase</keyword>
<dbReference type="InterPro" id="IPR050951">
    <property type="entry name" value="Retrovirus_Pol_polyprotein"/>
</dbReference>
<dbReference type="Pfam" id="PF17921">
    <property type="entry name" value="Integrase_H2C2"/>
    <property type="match status" value="1"/>
</dbReference>
<dbReference type="InterPro" id="IPR001584">
    <property type="entry name" value="Integrase_cat-core"/>
</dbReference>
<protein>
    <recommendedName>
        <fullName evidence="11">Endonuclease</fullName>
    </recommendedName>
</protein>
<dbReference type="InterPro" id="IPR021109">
    <property type="entry name" value="Peptidase_aspartic_dom_sf"/>
</dbReference>
<evidence type="ECO:0000313" key="9">
    <source>
        <dbReference type="EMBL" id="KAL3880101.1"/>
    </source>
</evidence>
<dbReference type="EMBL" id="JBJQND010000004">
    <property type="protein sequence ID" value="KAL3880101.1"/>
    <property type="molecule type" value="Genomic_DNA"/>
</dbReference>
<name>A0ABD3X1H4_SINWO</name>